<dbReference type="Proteomes" id="UP001056120">
    <property type="component" value="Linkage Group LG08"/>
</dbReference>
<keyword evidence="2" id="KW-1185">Reference proteome</keyword>
<evidence type="ECO:0000313" key="2">
    <source>
        <dbReference type="Proteomes" id="UP001056120"/>
    </source>
</evidence>
<reference evidence="2" key="1">
    <citation type="journal article" date="2022" name="Mol. Ecol. Resour.">
        <title>The genomes of chicory, endive, great burdock and yacon provide insights into Asteraceae palaeo-polyploidization history and plant inulin production.</title>
        <authorList>
            <person name="Fan W."/>
            <person name="Wang S."/>
            <person name="Wang H."/>
            <person name="Wang A."/>
            <person name="Jiang F."/>
            <person name="Liu H."/>
            <person name="Zhao H."/>
            <person name="Xu D."/>
            <person name="Zhang Y."/>
        </authorList>
    </citation>
    <scope>NUCLEOTIDE SEQUENCE [LARGE SCALE GENOMIC DNA]</scope>
    <source>
        <strain evidence="2">cv. Yunnan</strain>
    </source>
</reference>
<organism evidence="1 2">
    <name type="scientific">Smallanthus sonchifolius</name>
    <dbReference type="NCBI Taxonomy" id="185202"/>
    <lineage>
        <taxon>Eukaryota</taxon>
        <taxon>Viridiplantae</taxon>
        <taxon>Streptophyta</taxon>
        <taxon>Embryophyta</taxon>
        <taxon>Tracheophyta</taxon>
        <taxon>Spermatophyta</taxon>
        <taxon>Magnoliopsida</taxon>
        <taxon>eudicotyledons</taxon>
        <taxon>Gunneridae</taxon>
        <taxon>Pentapetalae</taxon>
        <taxon>asterids</taxon>
        <taxon>campanulids</taxon>
        <taxon>Asterales</taxon>
        <taxon>Asteraceae</taxon>
        <taxon>Asteroideae</taxon>
        <taxon>Heliantheae alliance</taxon>
        <taxon>Millerieae</taxon>
        <taxon>Smallanthus</taxon>
    </lineage>
</organism>
<dbReference type="EMBL" id="CM042025">
    <property type="protein sequence ID" value="KAI3806678.1"/>
    <property type="molecule type" value="Genomic_DNA"/>
</dbReference>
<protein>
    <submittedName>
        <fullName evidence="1">Uncharacterized protein</fullName>
    </submittedName>
</protein>
<proteinExistence type="predicted"/>
<comment type="caution">
    <text evidence="1">The sequence shown here is derived from an EMBL/GenBank/DDBJ whole genome shotgun (WGS) entry which is preliminary data.</text>
</comment>
<name>A0ACB9IEJ1_9ASTR</name>
<evidence type="ECO:0000313" key="1">
    <source>
        <dbReference type="EMBL" id="KAI3806678.1"/>
    </source>
</evidence>
<sequence length="290" mass="33556">MATTLQTIDVDIGTTNKPPRLQSAAEYRNWKQRIAFMSLTSTSGNRSLVFLIFQWYVKLVYELRSAEVELDNAEVVRRFMTSLPQKWLVYTIPIRRIENLNTYTLEELYEALKNYEIEDNQLQENIVKSYISALNKDIAELTDQKNILEIQQEDLLVKLTKARSKLVVVKNVPPPFNENYTFTPESNIDTSHVPNFSLSADPDVSSSPEEIKFENEYENGKCISEDVNEYVLRDSDKENVNDFDCVDEDADVGCLDMSNMYPCKFIKNSNKPAHFIYTSEKDEAFEYKLG</sequence>
<reference evidence="1 2" key="2">
    <citation type="journal article" date="2022" name="Mol. Ecol. Resour.">
        <title>The genomes of chicory, endive, great burdock and yacon provide insights into Asteraceae paleo-polyploidization history and plant inulin production.</title>
        <authorList>
            <person name="Fan W."/>
            <person name="Wang S."/>
            <person name="Wang H."/>
            <person name="Wang A."/>
            <person name="Jiang F."/>
            <person name="Liu H."/>
            <person name="Zhao H."/>
            <person name="Xu D."/>
            <person name="Zhang Y."/>
        </authorList>
    </citation>
    <scope>NUCLEOTIDE SEQUENCE [LARGE SCALE GENOMIC DNA]</scope>
    <source>
        <strain evidence="2">cv. Yunnan</strain>
        <tissue evidence="1">Leaves</tissue>
    </source>
</reference>
<accession>A0ACB9IEJ1</accession>
<gene>
    <name evidence="1" type="ORF">L1987_22592</name>
</gene>